<dbReference type="AlphaFoldDB" id="A0A7I8L2R4"/>
<proteinExistence type="predicted"/>
<evidence type="ECO:0000313" key="2">
    <source>
        <dbReference type="Proteomes" id="UP000663760"/>
    </source>
</evidence>
<gene>
    <name evidence="1" type="ORF">SI8410_10014192</name>
</gene>
<dbReference type="Proteomes" id="UP000663760">
    <property type="component" value="Chromosome 10"/>
</dbReference>
<keyword evidence="2" id="KW-1185">Reference proteome</keyword>
<name>A0A7I8L2R4_SPIIN</name>
<reference evidence="1" key="1">
    <citation type="submission" date="2020-02" db="EMBL/GenBank/DDBJ databases">
        <authorList>
            <person name="Scholz U."/>
            <person name="Mascher M."/>
            <person name="Fiebig A."/>
        </authorList>
    </citation>
    <scope>NUCLEOTIDE SEQUENCE</scope>
</reference>
<protein>
    <submittedName>
        <fullName evidence="1">Uncharacterized protein</fullName>
    </submittedName>
</protein>
<organism evidence="1 2">
    <name type="scientific">Spirodela intermedia</name>
    <name type="common">Intermediate duckweed</name>
    <dbReference type="NCBI Taxonomy" id="51605"/>
    <lineage>
        <taxon>Eukaryota</taxon>
        <taxon>Viridiplantae</taxon>
        <taxon>Streptophyta</taxon>
        <taxon>Embryophyta</taxon>
        <taxon>Tracheophyta</taxon>
        <taxon>Spermatophyta</taxon>
        <taxon>Magnoliopsida</taxon>
        <taxon>Liliopsida</taxon>
        <taxon>Araceae</taxon>
        <taxon>Lemnoideae</taxon>
        <taxon>Spirodela</taxon>
    </lineage>
</organism>
<sequence>MEGLALEDVDPFKGLECSLPTRGGCSWCPWSWKHRHMCTTPLPRHRWSTDYGAMSGRTR</sequence>
<accession>A0A7I8L2R4</accession>
<dbReference type="EMBL" id="LR746273">
    <property type="protein sequence ID" value="CAA7403514.1"/>
    <property type="molecule type" value="Genomic_DNA"/>
</dbReference>
<evidence type="ECO:0000313" key="1">
    <source>
        <dbReference type="EMBL" id="CAA7403514.1"/>
    </source>
</evidence>